<evidence type="ECO:0000256" key="2">
    <source>
        <dbReference type="ARBA" id="ARBA00010742"/>
    </source>
</evidence>
<dbReference type="OrthoDB" id="286202at2"/>
<dbReference type="Gene3D" id="3.40.190.10">
    <property type="entry name" value="Periplasmic binding protein-like II"/>
    <property type="match status" value="2"/>
</dbReference>
<dbReference type="Proteomes" id="UP000319769">
    <property type="component" value="Unassembled WGS sequence"/>
</dbReference>
<keyword evidence="3 4" id="KW-0732">Signal</keyword>
<dbReference type="Pfam" id="PF09084">
    <property type="entry name" value="NMT1"/>
    <property type="match status" value="1"/>
</dbReference>
<dbReference type="InterPro" id="IPR006311">
    <property type="entry name" value="TAT_signal"/>
</dbReference>
<proteinExistence type="inferred from homology"/>
<feature type="signal peptide" evidence="4">
    <location>
        <begin position="1"/>
        <end position="30"/>
    </location>
</feature>
<evidence type="ECO:0000256" key="4">
    <source>
        <dbReference type="SAM" id="SignalP"/>
    </source>
</evidence>
<organism evidence="6 7">
    <name type="scientific">Amycolatopsis acidicola</name>
    <dbReference type="NCBI Taxonomy" id="2596893"/>
    <lineage>
        <taxon>Bacteria</taxon>
        <taxon>Bacillati</taxon>
        <taxon>Actinomycetota</taxon>
        <taxon>Actinomycetes</taxon>
        <taxon>Pseudonocardiales</taxon>
        <taxon>Pseudonocardiaceae</taxon>
        <taxon>Amycolatopsis</taxon>
    </lineage>
</organism>
<dbReference type="PANTHER" id="PTHR30024">
    <property type="entry name" value="ALIPHATIC SULFONATES-BINDING PROTEIN-RELATED"/>
    <property type="match status" value="1"/>
</dbReference>
<feature type="chain" id="PRO_5038358528" evidence="4">
    <location>
        <begin position="31"/>
        <end position="336"/>
    </location>
</feature>
<dbReference type="RefSeq" id="WP_144751759.1">
    <property type="nucleotide sequence ID" value="NZ_VMNW02000025.1"/>
</dbReference>
<dbReference type="AlphaFoldDB" id="A0A5N0V3U6"/>
<evidence type="ECO:0000313" key="6">
    <source>
        <dbReference type="EMBL" id="KAA9160058.1"/>
    </source>
</evidence>
<evidence type="ECO:0000256" key="1">
    <source>
        <dbReference type="ARBA" id="ARBA00004418"/>
    </source>
</evidence>
<gene>
    <name evidence="6" type="ORF">FPZ12_018375</name>
</gene>
<dbReference type="GO" id="GO:0042597">
    <property type="term" value="C:periplasmic space"/>
    <property type="evidence" value="ECO:0007669"/>
    <property type="project" value="UniProtKB-SubCell"/>
</dbReference>
<comment type="similarity">
    <text evidence="2">Belongs to the bacterial solute-binding protein SsuA/TauA family.</text>
</comment>
<dbReference type="EMBL" id="VMNW02000025">
    <property type="protein sequence ID" value="KAA9160058.1"/>
    <property type="molecule type" value="Genomic_DNA"/>
</dbReference>
<dbReference type="SUPFAM" id="SSF53850">
    <property type="entry name" value="Periplasmic binding protein-like II"/>
    <property type="match status" value="1"/>
</dbReference>
<evidence type="ECO:0000259" key="5">
    <source>
        <dbReference type="Pfam" id="PF09084"/>
    </source>
</evidence>
<dbReference type="InterPro" id="IPR015168">
    <property type="entry name" value="SsuA/THI5"/>
</dbReference>
<comment type="subcellular location">
    <subcellularLocation>
        <location evidence="1">Periplasm</location>
    </subcellularLocation>
</comment>
<evidence type="ECO:0000256" key="3">
    <source>
        <dbReference type="ARBA" id="ARBA00022729"/>
    </source>
</evidence>
<keyword evidence="7" id="KW-1185">Reference proteome</keyword>
<dbReference type="PROSITE" id="PS51318">
    <property type="entry name" value="TAT"/>
    <property type="match status" value="1"/>
</dbReference>
<protein>
    <submittedName>
        <fullName evidence="6">ABC transporter substrate-binding protein</fullName>
    </submittedName>
</protein>
<reference evidence="6" key="1">
    <citation type="submission" date="2019-09" db="EMBL/GenBank/DDBJ databases">
        <authorList>
            <person name="Teo W.F.A."/>
            <person name="Duangmal K."/>
        </authorList>
    </citation>
    <scope>NUCLEOTIDE SEQUENCE [LARGE SCALE GENOMIC DNA]</scope>
    <source>
        <strain evidence="6">K81G1</strain>
    </source>
</reference>
<dbReference type="PANTHER" id="PTHR30024:SF47">
    <property type="entry name" value="TAURINE-BINDING PERIPLASMIC PROTEIN"/>
    <property type="match status" value="1"/>
</dbReference>
<sequence length="336" mass="35690">MVLTTPLSRRSLLKAGGLAGLATVAAACGAAGSSSPGSVSIINTSSNDTLVLQQLMKDQKLYEAFQVTADVQNVSDGTRLMGSIIQGRSDLAVFSGFSQIFPAVARGGKLKIIGGVSAGPDYAVFSAKPDIRSLKDLEGRSVGTGAIGALLHEIMLALFDKNGVDASKVKFVNVGSSTDVFRAVSAGTVDAGPALVTYFDKQDQYGVHSISQVWKELPQFAQQAAFASQDTIDNHREALVRTLAAHAKVFRFVSDPANTAAYLAANTAVKGAPQDEATTLLQFYQQNPFFRQDLVFTEEQVTQIQELNVRTGVQPSVLPFDQVCDLSLAKEAVSRL</sequence>
<comment type="caution">
    <text evidence="6">The sequence shown here is derived from an EMBL/GenBank/DDBJ whole genome shotgun (WGS) entry which is preliminary data.</text>
</comment>
<accession>A0A5N0V3U6</accession>
<feature type="domain" description="SsuA/THI5-like" evidence="5">
    <location>
        <begin position="73"/>
        <end position="250"/>
    </location>
</feature>
<name>A0A5N0V3U6_9PSEU</name>
<evidence type="ECO:0000313" key="7">
    <source>
        <dbReference type="Proteomes" id="UP000319769"/>
    </source>
</evidence>